<organism evidence="2 3">
    <name type="scientific">Winogradskyella litorisediminis</name>
    <dbReference type="NCBI Taxonomy" id="1156618"/>
    <lineage>
        <taxon>Bacteria</taxon>
        <taxon>Pseudomonadati</taxon>
        <taxon>Bacteroidota</taxon>
        <taxon>Flavobacteriia</taxon>
        <taxon>Flavobacteriales</taxon>
        <taxon>Flavobacteriaceae</taxon>
        <taxon>Winogradskyella</taxon>
    </lineage>
</organism>
<comment type="caution">
    <text evidence="2">The sequence shown here is derived from an EMBL/GenBank/DDBJ whole genome shotgun (WGS) entry which is preliminary data.</text>
</comment>
<gene>
    <name evidence="2" type="ORF">ACFQ1Q_03370</name>
</gene>
<dbReference type="PANTHER" id="PTHR36444">
    <property type="entry name" value="TRANSCRIPTIONAL REGULATOR PROTEIN YOBU-RELATED"/>
    <property type="match status" value="1"/>
</dbReference>
<dbReference type="EMBL" id="JBHTJL010000009">
    <property type="protein sequence ID" value="MFD1062272.1"/>
    <property type="molecule type" value="Genomic_DNA"/>
</dbReference>
<keyword evidence="3" id="KW-1185">Reference proteome</keyword>
<dbReference type="InterPro" id="IPR029442">
    <property type="entry name" value="GyrI-like"/>
</dbReference>
<dbReference type="SUPFAM" id="SSF55136">
    <property type="entry name" value="Probable bacterial effector-binding domain"/>
    <property type="match status" value="1"/>
</dbReference>
<dbReference type="RefSeq" id="WP_386127977.1">
    <property type="nucleotide sequence ID" value="NZ_JBHTJL010000009.1"/>
</dbReference>
<feature type="domain" description="AraC effector-binding" evidence="1">
    <location>
        <begin position="2"/>
        <end position="160"/>
    </location>
</feature>
<accession>A0ABW3N3P5</accession>
<dbReference type="InterPro" id="IPR011256">
    <property type="entry name" value="Reg_factor_effector_dom_sf"/>
</dbReference>
<dbReference type="InterPro" id="IPR010499">
    <property type="entry name" value="AraC_E-bd"/>
</dbReference>
<dbReference type="Proteomes" id="UP001597013">
    <property type="component" value="Unassembled WGS sequence"/>
</dbReference>
<dbReference type="InterPro" id="IPR053182">
    <property type="entry name" value="YobU-like_regulator"/>
</dbReference>
<evidence type="ECO:0000259" key="1">
    <source>
        <dbReference type="SMART" id="SM00871"/>
    </source>
</evidence>
<dbReference type="PANTHER" id="PTHR36444:SF2">
    <property type="entry name" value="TRANSCRIPTIONAL REGULATOR PROTEIN YOBU-RELATED"/>
    <property type="match status" value="1"/>
</dbReference>
<dbReference type="Pfam" id="PF06445">
    <property type="entry name" value="GyrI-like"/>
    <property type="match status" value="1"/>
</dbReference>
<sequence length="160" mass="18799">MMKHRIVKSEDIFVVGLSAEANFQNISRVTPQLAKQFMPRLGEISNRKDDYTLSLQNYKHFDFSKFNPTETFEKWIGVEVLHLDDVPQGMQSLTINVGNYLVIDFKGSIPDFIKHWKYIHSTWLPNSEFELDNRPHFERLPPSYSPMNEVNAEEIWIPIK</sequence>
<dbReference type="SMART" id="SM00871">
    <property type="entry name" value="AraC_E_bind"/>
    <property type="match status" value="1"/>
</dbReference>
<name>A0ABW3N3P5_9FLAO</name>
<proteinExistence type="predicted"/>
<evidence type="ECO:0000313" key="2">
    <source>
        <dbReference type="EMBL" id="MFD1062272.1"/>
    </source>
</evidence>
<reference evidence="3" key="1">
    <citation type="journal article" date="2019" name="Int. J. Syst. Evol. Microbiol.">
        <title>The Global Catalogue of Microorganisms (GCM) 10K type strain sequencing project: providing services to taxonomists for standard genome sequencing and annotation.</title>
        <authorList>
            <consortium name="The Broad Institute Genomics Platform"/>
            <consortium name="The Broad Institute Genome Sequencing Center for Infectious Disease"/>
            <person name="Wu L."/>
            <person name="Ma J."/>
        </authorList>
    </citation>
    <scope>NUCLEOTIDE SEQUENCE [LARGE SCALE GENOMIC DNA]</scope>
    <source>
        <strain evidence="3">CCUG 62215</strain>
    </source>
</reference>
<dbReference type="Gene3D" id="3.20.80.10">
    <property type="entry name" value="Regulatory factor, effector binding domain"/>
    <property type="match status" value="1"/>
</dbReference>
<protein>
    <submittedName>
        <fullName evidence="2">GyrI-like domain-containing protein</fullName>
    </submittedName>
</protein>
<evidence type="ECO:0000313" key="3">
    <source>
        <dbReference type="Proteomes" id="UP001597013"/>
    </source>
</evidence>